<dbReference type="GO" id="GO:0000160">
    <property type="term" value="P:phosphorelay signal transduction system"/>
    <property type="evidence" value="ECO:0007669"/>
    <property type="project" value="InterPro"/>
</dbReference>
<sequence length="396" mass="44922">MLKNSRSTLFIATDSKSLVEVLEAQLHEYYEKCIFEVSDLQHDLVQEFAKSYADVLVLGYESLAAAERLADLVFERHLQQPLKPYRVITLCKKADVRQAFDLCQARKFNDYIVFWPLSYDPYRLLMSISAAVDDLEHNQKSKLLLRQLEEQKHSIEQLKAQAAARPLPDQLLSEPLPLAEPQRPTPPAPSSNDLAPALQKLDQILTQYSKTLSQLQAVESVERLQPLQRVADTLFAELQASLQMFRQLRAAEELAVSSKPTPAAKVSRPTEYQPTLLVVDDDPFQRSLLSKLLSAAHYQVECVDGGLAALKFLEKSQPDLILMDIMMPDLDGIETTRRIRQNSLLSRIPIIVISGLHERDIVLECVKLGAADYVIKPYNRSQLLEKVQEALHTHHH</sequence>
<evidence type="ECO:0000256" key="1">
    <source>
        <dbReference type="ARBA" id="ARBA00022553"/>
    </source>
</evidence>
<dbReference type="InterPro" id="IPR011006">
    <property type="entry name" value="CheY-like_superfamily"/>
</dbReference>
<dbReference type="InterPro" id="IPR001789">
    <property type="entry name" value="Sig_transdc_resp-reg_receiver"/>
</dbReference>
<feature type="coiled-coil region" evidence="3">
    <location>
        <begin position="138"/>
        <end position="165"/>
    </location>
</feature>
<dbReference type="PANTHER" id="PTHR44591:SF3">
    <property type="entry name" value="RESPONSE REGULATORY DOMAIN-CONTAINING PROTEIN"/>
    <property type="match status" value="1"/>
</dbReference>
<organism evidence="6 7">
    <name type="scientific">Nitrincola tapanii</name>
    <dbReference type="NCBI Taxonomy" id="1708751"/>
    <lineage>
        <taxon>Bacteria</taxon>
        <taxon>Pseudomonadati</taxon>
        <taxon>Pseudomonadota</taxon>
        <taxon>Gammaproteobacteria</taxon>
        <taxon>Oceanospirillales</taxon>
        <taxon>Oceanospirillaceae</taxon>
        <taxon>Nitrincola</taxon>
    </lineage>
</organism>
<feature type="domain" description="Response regulatory" evidence="5">
    <location>
        <begin position="275"/>
        <end position="391"/>
    </location>
</feature>
<protein>
    <submittedName>
        <fullName evidence="6">Response regulator</fullName>
    </submittedName>
</protein>
<dbReference type="RefSeq" id="WP_149389682.1">
    <property type="nucleotide sequence ID" value="NZ_SMRS01000001.1"/>
</dbReference>
<gene>
    <name evidence="6" type="ORF">E1H14_01525</name>
</gene>
<feature type="region of interest" description="Disordered" evidence="4">
    <location>
        <begin position="174"/>
        <end position="194"/>
    </location>
</feature>
<comment type="caution">
    <text evidence="6">The sequence shown here is derived from an EMBL/GenBank/DDBJ whole genome shotgun (WGS) entry which is preliminary data.</text>
</comment>
<dbReference type="InterPro" id="IPR050595">
    <property type="entry name" value="Bact_response_regulator"/>
</dbReference>
<accession>A0A5A9W7C9</accession>
<dbReference type="Pfam" id="PF00072">
    <property type="entry name" value="Response_reg"/>
    <property type="match status" value="1"/>
</dbReference>
<dbReference type="PANTHER" id="PTHR44591">
    <property type="entry name" value="STRESS RESPONSE REGULATOR PROTEIN 1"/>
    <property type="match status" value="1"/>
</dbReference>
<proteinExistence type="predicted"/>
<dbReference type="OrthoDB" id="9802426at2"/>
<dbReference type="Gene3D" id="3.40.50.2300">
    <property type="match status" value="1"/>
</dbReference>
<dbReference type="SUPFAM" id="SSF52172">
    <property type="entry name" value="CheY-like"/>
    <property type="match status" value="1"/>
</dbReference>
<evidence type="ECO:0000313" key="6">
    <source>
        <dbReference type="EMBL" id="KAA0876433.1"/>
    </source>
</evidence>
<reference evidence="6 7" key="1">
    <citation type="submission" date="2019-03" db="EMBL/GenBank/DDBJ databases">
        <title>Nitrincola sp. nov. isolated from an Indian soda lake.</title>
        <authorList>
            <person name="Joshi A."/>
            <person name="Thite S.V."/>
            <person name="Joseph N."/>
            <person name="Dhotre D."/>
            <person name="Moorthy M."/>
            <person name="Shouche Y.S."/>
        </authorList>
    </citation>
    <scope>NUCLEOTIDE SEQUENCE [LARGE SCALE GENOMIC DNA]</scope>
    <source>
        <strain evidence="6 7">MEB193</strain>
    </source>
</reference>
<evidence type="ECO:0000259" key="5">
    <source>
        <dbReference type="PROSITE" id="PS50110"/>
    </source>
</evidence>
<feature type="modified residue" description="4-aspartylphosphate" evidence="2">
    <location>
        <position position="324"/>
    </location>
</feature>
<evidence type="ECO:0000256" key="3">
    <source>
        <dbReference type="SAM" id="Coils"/>
    </source>
</evidence>
<dbReference type="AlphaFoldDB" id="A0A5A9W7C9"/>
<keyword evidence="3" id="KW-0175">Coiled coil</keyword>
<evidence type="ECO:0000256" key="2">
    <source>
        <dbReference type="PROSITE-ProRule" id="PRU00169"/>
    </source>
</evidence>
<dbReference type="PROSITE" id="PS50110">
    <property type="entry name" value="RESPONSE_REGULATORY"/>
    <property type="match status" value="1"/>
</dbReference>
<evidence type="ECO:0000313" key="7">
    <source>
        <dbReference type="Proteomes" id="UP000325302"/>
    </source>
</evidence>
<dbReference type="EMBL" id="SMRS01000001">
    <property type="protein sequence ID" value="KAA0876433.1"/>
    <property type="molecule type" value="Genomic_DNA"/>
</dbReference>
<evidence type="ECO:0000256" key="4">
    <source>
        <dbReference type="SAM" id="MobiDB-lite"/>
    </source>
</evidence>
<keyword evidence="7" id="KW-1185">Reference proteome</keyword>
<dbReference type="Proteomes" id="UP000325302">
    <property type="component" value="Unassembled WGS sequence"/>
</dbReference>
<keyword evidence="1 2" id="KW-0597">Phosphoprotein</keyword>
<dbReference type="SMART" id="SM00448">
    <property type="entry name" value="REC"/>
    <property type="match status" value="1"/>
</dbReference>
<dbReference type="CDD" id="cd00156">
    <property type="entry name" value="REC"/>
    <property type="match status" value="1"/>
</dbReference>
<name>A0A5A9W7C9_9GAMM</name>